<feature type="compositionally biased region" description="Polar residues" evidence="6">
    <location>
        <begin position="548"/>
        <end position="565"/>
    </location>
</feature>
<feature type="transmembrane region" description="Helical" evidence="7">
    <location>
        <begin position="130"/>
        <end position="148"/>
    </location>
</feature>
<keyword evidence="5 7" id="KW-0472">Membrane</keyword>
<dbReference type="InterPro" id="IPR005828">
    <property type="entry name" value="MFS_sugar_transport-like"/>
</dbReference>
<feature type="transmembrane region" description="Helical" evidence="7">
    <location>
        <begin position="160"/>
        <end position="178"/>
    </location>
</feature>
<accession>A0A9W8QCR1</accession>
<evidence type="ECO:0000256" key="3">
    <source>
        <dbReference type="ARBA" id="ARBA00022692"/>
    </source>
</evidence>
<feature type="transmembrane region" description="Helical" evidence="7">
    <location>
        <begin position="64"/>
        <end position="88"/>
    </location>
</feature>
<reference evidence="9" key="1">
    <citation type="journal article" date="2023" name="Access Microbiol">
        <title>De-novo genome assembly for Akanthomyces muscarius, a biocontrol agent of insect agricultural pests.</title>
        <authorList>
            <person name="Erdos Z."/>
            <person name="Studholme D.J."/>
            <person name="Raymond B."/>
            <person name="Sharma M."/>
        </authorList>
    </citation>
    <scope>NUCLEOTIDE SEQUENCE</scope>
    <source>
        <strain evidence="9">Ve6</strain>
    </source>
</reference>
<evidence type="ECO:0000313" key="10">
    <source>
        <dbReference type="Proteomes" id="UP001144673"/>
    </source>
</evidence>
<dbReference type="AlphaFoldDB" id="A0A9W8QCR1"/>
<comment type="similarity">
    <text evidence="2">Belongs to the major facilitator superfamily. Sugar transporter (TC 2.A.1.1) family.</text>
</comment>
<evidence type="ECO:0000313" key="9">
    <source>
        <dbReference type="EMBL" id="KAJ4151208.1"/>
    </source>
</evidence>
<evidence type="ECO:0000256" key="5">
    <source>
        <dbReference type="ARBA" id="ARBA00023136"/>
    </source>
</evidence>
<keyword evidence="4 7" id="KW-1133">Transmembrane helix</keyword>
<dbReference type="InterPro" id="IPR036259">
    <property type="entry name" value="MFS_trans_sf"/>
</dbReference>
<dbReference type="GO" id="GO:0005351">
    <property type="term" value="F:carbohydrate:proton symporter activity"/>
    <property type="evidence" value="ECO:0007669"/>
    <property type="project" value="TreeGrafter"/>
</dbReference>
<dbReference type="GO" id="GO:0016020">
    <property type="term" value="C:membrane"/>
    <property type="evidence" value="ECO:0007669"/>
    <property type="project" value="UniProtKB-SubCell"/>
</dbReference>
<dbReference type="Proteomes" id="UP001144673">
    <property type="component" value="Chromosome 4"/>
</dbReference>
<feature type="region of interest" description="Disordered" evidence="6">
    <location>
        <begin position="521"/>
        <end position="565"/>
    </location>
</feature>
<feature type="transmembrane region" description="Helical" evidence="7">
    <location>
        <begin position="339"/>
        <end position="358"/>
    </location>
</feature>
<evidence type="ECO:0000256" key="7">
    <source>
        <dbReference type="SAM" id="Phobius"/>
    </source>
</evidence>
<comment type="subcellular location">
    <subcellularLocation>
        <location evidence="1">Membrane</location>
        <topology evidence="1">Multi-pass membrane protein</topology>
    </subcellularLocation>
</comment>
<comment type="caution">
    <text evidence="9">The sequence shown here is derived from an EMBL/GenBank/DDBJ whole genome shotgun (WGS) entry which is preliminary data.</text>
</comment>
<feature type="domain" description="Major facilitator superfamily (MFS) profile" evidence="8">
    <location>
        <begin position="23"/>
        <end position="500"/>
    </location>
</feature>
<name>A0A9W8QCR1_AKAMU</name>
<proteinExistence type="inferred from homology"/>
<gene>
    <name evidence="9" type="ORF">LMH87_011922</name>
</gene>
<dbReference type="RefSeq" id="XP_056052922.1">
    <property type="nucleotide sequence ID" value="XM_056201141.1"/>
</dbReference>
<dbReference type="InterPro" id="IPR020846">
    <property type="entry name" value="MFS_dom"/>
</dbReference>
<dbReference type="GeneID" id="80899081"/>
<feature type="transmembrane region" description="Helical" evidence="7">
    <location>
        <begin position="365"/>
        <end position="388"/>
    </location>
</feature>
<evidence type="ECO:0000256" key="6">
    <source>
        <dbReference type="SAM" id="MobiDB-lite"/>
    </source>
</evidence>
<keyword evidence="10" id="KW-1185">Reference proteome</keyword>
<feature type="transmembrane region" description="Helical" evidence="7">
    <location>
        <begin position="442"/>
        <end position="465"/>
    </location>
</feature>
<dbReference type="PANTHER" id="PTHR48022:SF10">
    <property type="entry name" value="MAJOR FACILITATOR SUPERFAMILY (MFS) PROFILE DOMAIN-CONTAINING PROTEIN"/>
    <property type="match status" value="1"/>
</dbReference>
<evidence type="ECO:0000256" key="1">
    <source>
        <dbReference type="ARBA" id="ARBA00004141"/>
    </source>
</evidence>
<dbReference type="Gene3D" id="1.20.1250.20">
    <property type="entry name" value="MFS general substrate transporter like domains"/>
    <property type="match status" value="1"/>
</dbReference>
<dbReference type="PANTHER" id="PTHR48022">
    <property type="entry name" value="PLASTIDIC GLUCOSE TRANSPORTER 4"/>
    <property type="match status" value="1"/>
</dbReference>
<evidence type="ECO:0000256" key="4">
    <source>
        <dbReference type="ARBA" id="ARBA00022989"/>
    </source>
</evidence>
<feature type="transmembrane region" description="Helical" evidence="7">
    <location>
        <begin position="408"/>
        <end position="430"/>
    </location>
</feature>
<evidence type="ECO:0000256" key="2">
    <source>
        <dbReference type="ARBA" id="ARBA00010992"/>
    </source>
</evidence>
<dbReference type="PROSITE" id="PS50850">
    <property type="entry name" value="MFS"/>
    <property type="match status" value="1"/>
</dbReference>
<keyword evidence="3 7" id="KW-0812">Transmembrane</keyword>
<protein>
    <recommendedName>
        <fullName evidence="8">Major facilitator superfamily (MFS) profile domain-containing protein</fullName>
    </recommendedName>
</protein>
<evidence type="ECO:0000259" key="8">
    <source>
        <dbReference type="PROSITE" id="PS50850"/>
    </source>
</evidence>
<dbReference type="InterPro" id="IPR050360">
    <property type="entry name" value="MFS_Sugar_Transporters"/>
</dbReference>
<dbReference type="Pfam" id="PF00083">
    <property type="entry name" value="Sugar_tr"/>
    <property type="match status" value="1"/>
</dbReference>
<dbReference type="EMBL" id="JAJHUN010000009">
    <property type="protein sequence ID" value="KAJ4151208.1"/>
    <property type="molecule type" value="Genomic_DNA"/>
</dbReference>
<organism evidence="9 10">
    <name type="scientific">Akanthomyces muscarius</name>
    <name type="common">Entomopathogenic fungus</name>
    <name type="synonym">Lecanicillium muscarium</name>
    <dbReference type="NCBI Taxonomy" id="2231603"/>
    <lineage>
        <taxon>Eukaryota</taxon>
        <taxon>Fungi</taxon>
        <taxon>Dikarya</taxon>
        <taxon>Ascomycota</taxon>
        <taxon>Pezizomycotina</taxon>
        <taxon>Sordariomycetes</taxon>
        <taxon>Hypocreomycetidae</taxon>
        <taxon>Hypocreales</taxon>
        <taxon>Cordycipitaceae</taxon>
        <taxon>Akanthomyces</taxon>
    </lineage>
</organism>
<feature type="transmembrane region" description="Helical" evidence="7">
    <location>
        <begin position="100"/>
        <end position="118"/>
    </location>
</feature>
<feature type="transmembrane region" description="Helical" evidence="7">
    <location>
        <begin position="190"/>
        <end position="211"/>
    </location>
</feature>
<dbReference type="KEGG" id="amus:LMH87_011922"/>
<dbReference type="SUPFAM" id="SSF103473">
    <property type="entry name" value="MFS general substrate transporter"/>
    <property type="match status" value="1"/>
</dbReference>
<feature type="transmembrane region" description="Helical" evidence="7">
    <location>
        <begin position="477"/>
        <end position="497"/>
    </location>
</feature>
<sequence>MLEQQKRSVVMPSRLTTPAALFSVALLFFSAFNYGFSDQSFASTQATTAFTRQFGEYNAKTHKYALTTVYLSLLNSIKAGTQLVGVFIGSWISNRHGRRACICAMSVYALGSTAVIVSSEERAQMLVGRSIHYIYLGMQLAVIPTFLAEISPVQLRGTAGASYWLAIKFGGLVVTSIVRGTSTIKGNASWRIPISLILVIPAILIVLVWFIPESPRWLLLRGRRDAALSSLTRLRQSRAERTAKLPPSESVIQELDDLSDAIERLRRETAQESHPAGSRSIATRFRLRQFMAMFSRRHRQCTAICVGLLFFQQSTGQSFASQYGTLFVKALHTINPFSVALGINAIDIGAILICMALVDRVGRRSLLIASAFLQTASLMIMGGLGVVAHASDTAQGAASASSGAKAGIVAMLMLYSFGWSFGYAPLAYVVAAELPSPFLREYTLRMAYSVKLIMEFVISFTYPYLEDVSKANLGGRLGFIYGSVAFLALIFSVVAVPETKQIELEDMAIVFEKHQLRHGKMAQVRPATVNDTASEDNNDTTGKDKSDTTIQENGETASPAPTLSK</sequence>